<proteinExistence type="inferred from homology"/>
<keyword evidence="6" id="KW-0560">Oxidoreductase</keyword>
<evidence type="ECO:0000313" key="14">
    <source>
        <dbReference type="EMBL" id="MCH7398018.1"/>
    </source>
</evidence>
<dbReference type="InterPro" id="IPR050924">
    <property type="entry name" value="Peroxiredoxin_BCP/PrxQ"/>
</dbReference>
<organism evidence="14 15">
    <name type="scientific">Belliella calami</name>
    <dbReference type="NCBI Taxonomy" id="2923436"/>
    <lineage>
        <taxon>Bacteria</taxon>
        <taxon>Pseudomonadati</taxon>
        <taxon>Bacteroidota</taxon>
        <taxon>Cytophagia</taxon>
        <taxon>Cytophagales</taxon>
        <taxon>Cyclobacteriaceae</taxon>
        <taxon>Belliella</taxon>
    </lineage>
</organism>
<accession>A0ABS9UP22</accession>
<dbReference type="EC" id="1.11.1.24" evidence="3"/>
<dbReference type="RefSeq" id="WP_241274531.1">
    <property type="nucleotide sequence ID" value="NZ_JAKZGS010000005.1"/>
</dbReference>
<dbReference type="InterPro" id="IPR036249">
    <property type="entry name" value="Thioredoxin-like_sf"/>
</dbReference>
<gene>
    <name evidence="14" type="ORF">MM236_08455</name>
</gene>
<dbReference type="PIRSF" id="PIRSF000239">
    <property type="entry name" value="AHPC"/>
    <property type="match status" value="1"/>
</dbReference>
<evidence type="ECO:0000259" key="13">
    <source>
        <dbReference type="PROSITE" id="PS51352"/>
    </source>
</evidence>
<dbReference type="InterPro" id="IPR000866">
    <property type="entry name" value="AhpC/TSA"/>
</dbReference>
<dbReference type="CDD" id="cd03017">
    <property type="entry name" value="PRX_BCP"/>
    <property type="match status" value="1"/>
</dbReference>
<evidence type="ECO:0000256" key="2">
    <source>
        <dbReference type="ARBA" id="ARBA00011245"/>
    </source>
</evidence>
<dbReference type="EMBL" id="JAKZGS010000005">
    <property type="protein sequence ID" value="MCH7398018.1"/>
    <property type="molecule type" value="Genomic_DNA"/>
</dbReference>
<dbReference type="Gene3D" id="3.40.30.10">
    <property type="entry name" value="Glutaredoxin"/>
    <property type="match status" value="1"/>
</dbReference>
<evidence type="ECO:0000256" key="9">
    <source>
        <dbReference type="ARBA" id="ARBA00032824"/>
    </source>
</evidence>
<evidence type="ECO:0000256" key="10">
    <source>
        <dbReference type="ARBA" id="ARBA00038489"/>
    </source>
</evidence>
<dbReference type="PANTHER" id="PTHR42801">
    <property type="entry name" value="THIOREDOXIN-DEPENDENT PEROXIDE REDUCTASE"/>
    <property type="match status" value="1"/>
</dbReference>
<dbReference type="Pfam" id="PF00578">
    <property type="entry name" value="AhpC-TSA"/>
    <property type="match status" value="1"/>
</dbReference>
<evidence type="ECO:0000256" key="7">
    <source>
        <dbReference type="ARBA" id="ARBA00023157"/>
    </source>
</evidence>
<evidence type="ECO:0000256" key="6">
    <source>
        <dbReference type="ARBA" id="ARBA00023002"/>
    </source>
</evidence>
<keyword evidence="5" id="KW-0049">Antioxidant</keyword>
<evidence type="ECO:0000256" key="11">
    <source>
        <dbReference type="ARBA" id="ARBA00042639"/>
    </source>
</evidence>
<comment type="caution">
    <text evidence="14">The sequence shown here is derived from an EMBL/GenBank/DDBJ whole genome shotgun (WGS) entry which is preliminary data.</text>
</comment>
<keyword evidence="8" id="KW-0676">Redox-active center</keyword>
<keyword evidence="4" id="KW-0575">Peroxidase</keyword>
<keyword evidence="15" id="KW-1185">Reference proteome</keyword>
<feature type="domain" description="Thioredoxin" evidence="13">
    <location>
        <begin position="3"/>
        <end position="150"/>
    </location>
</feature>
<evidence type="ECO:0000256" key="1">
    <source>
        <dbReference type="ARBA" id="ARBA00003330"/>
    </source>
</evidence>
<name>A0ABS9UP22_9BACT</name>
<evidence type="ECO:0000256" key="3">
    <source>
        <dbReference type="ARBA" id="ARBA00013017"/>
    </source>
</evidence>
<reference evidence="14" key="1">
    <citation type="submission" date="2022-03" db="EMBL/GenBank/DDBJ databases">
        <title>De novo assembled genomes of Belliella spp. (Cyclobacteriaceae) strains.</title>
        <authorList>
            <person name="Szabo A."/>
            <person name="Korponai K."/>
            <person name="Felfoldi T."/>
        </authorList>
    </citation>
    <scope>NUCLEOTIDE SEQUENCE</scope>
    <source>
        <strain evidence="14">DSM 107340</strain>
    </source>
</reference>
<keyword evidence="7" id="KW-1015">Disulfide bond</keyword>
<evidence type="ECO:0000256" key="12">
    <source>
        <dbReference type="ARBA" id="ARBA00049091"/>
    </source>
</evidence>
<evidence type="ECO:0000256" key="5">
    <source>
        <dbReference type="ARBA" id="ARBA00022862"/>
    </source>
</evidence>
<dbReference type="Proteomes" id="UP001165488">
    <property type="component" value="Unassembled WGS sequence"/>
</dbReference>
<comment type="subunit">
    <text evidence="2">Monomer.</text>
</comment>
<evidence type="ECO:0000256" key="8">
    <source>
        <dbReference type="ARBA" id="ARBA00023284"/>
    </source>
</evidence>
<dbReference type="PROSITE" id="PS51352">
    <property type="entry name" value="THIOREDOXIN_2"/>
    <property type="match status" value="1"/>
</dbReference>
<evidence type="ECO:0000313" key="15">
    <source>
        <dbReference type="Proteomes" id="UP001165488"/>
    </source>
</evidence>
<dbReference type="SUPFAM" id="SSF52833">
    <property type="entry name" value="Thioredoxin-like"/>
    <property type="match status" value="1"/>
</dbReference>
<comment type="similarity">
    <text evidence="10">Belongs to the peroxiredoxin family. BCP/PrxQ subfamily.</text>
</comment>
<evidence type="ECO:0000256" key="4">
    <source>
        <dbReference type="ARBA" id="ARBA00022559"/>
    </source>
</evidence>
<dbReference type="PANTHER" id="PTHR42801:SF4">
    <property type="entry name" value="AHPC_TSA FAMILY PROTEIN"/>
    <property type="match status" value="1"/>
</dbReference>
<protein>
    <recommendedName>
        <fullName evidence="3">thioredoxin-dependent peroxiredoxin</fullName>
        <ecNumber evidence="3">1.11.1.24</ecNumber>
    </recommendedName>
    <alternativeName>
        <fullName evidence="9">Thioredoxin peroxidase</fullName>
    </alternativeName>
    <alternativeName>
        <fullName evidence="11">Thioredoxin-dependent peroxiredoxin Bcp</fullName>
    </alternativeName>
</protein>
<comment type="function">
    <text evidence="1">Thiol-specific peroxidase that catalyzes the reduction of hydrogen peroxide and organic hydroperoxides to water and alcohols, respectively. Plays a role in cell protection against oxidative stress by detoxifying peroxides and as sensor of hydrogen peroxide-mediated signaling events.</text>
</comment>
<sequence>MALKIGQKAPNFTLPSTSGNDFTLNKDAAGKSCIIYFYPKDFTRVCTAEACDFRDQFAAFRDLDIPVYGISRDSIETHLKFQKEFKLPFELLSDGKGDVCKAYDALIPLVRMPKRITYLLDSNHIVQGAYSDMFESKKHVDEMLGVLKRE</sequence>
<comment type="catalytic activity">
    <reaction evidence="12">
        <text>a hydroperoxide + [thioredoxin]-dithiol = an alcohol + [thioredoxin]-disulfide + H2O</text>
        <dbReference type="Rhea" id="RHEA:62620"/>
        <dbReference type="Rhea" id="RHEA-COMP:10698"/>
        <dbReference type="Rhea" id="RHEA-COMP:10700"/>
        <dbReference type="ChEBI" id="CHEBI:15377"/>
        <dbReference type="ChEBI" id="CHEBI:29950"/>
        <dbReference type="ChEBI" id="CHEBI:30879"/>
        <dbReference type="ChEBI" id="CHEBI:35924"/>
        <dbReference type="ChEBI" id="CHEBI:50058"/>
        <dbReference type="EC" id="1.11.1.24"/>
    </reaction>
</comment>
<dbReference type="InterPro" id="IPR013766">
    <property type="entry name" value="Thioredoxin_domain"/>
</dbReference>
<dbReference type="InterPro" id="IPR024706">
    <property type="entry name" value="Peroxiredoxin_AhpC-typ"/>
</dbReference>